<comment type="function">
    <text evidence="7">Reversible hydration of carbon dioxide.</text>
</comment>
<keyword evidence="6" id="KW-0479">Metal-binding</keyword>
<organism evidence="8 9">
    <name type="scientific">Pandoraea apista</name>
    <dbReference type="NCBI Taxonomy" id="93218"/>
    <lineage>
        <taxon>Bacteria</taxon>
        <taxon>Pseudomonadati</taxon>
        <taxon>Pseudomonadota</taxon>
        <taxon>Betaproteobacteria</taxon>
        <taxon>Burkholderiales</taxon>
        <taxon>Burkholderiaceae</taxon>
        <taxon>Pandoraea</taxon>
    </lineage>
</organism>
<dbReference type="GO" id="GO:0004089">
    <property type="term" value="F:carbonate dehydratase activity"/>
    <property type="evidence" value="ECO:0007669"/>
    <property type="project" value="UniProtKB-UniRule"/>
</dbReference>
<dbReference type="InterPro" id="IPR001765">
    <property type="entry name" value="Carbonic_anhydrase"/>
</dbReference>
<evidence type="ECO:0000256" key="7">
    <source>
        <dbReference type="RuleBase" id="RU003956"/>
    </source>
</evidence>
<name>A0A5E5P5B7_9BURK</name>
<dbReference type="AlphaFoldDB" id="A0A5E5P5B7"/>
<evidence type="ECO:0000256" key="5">
    <source>
        <dbReference type="ARBA" id="ARBA00048348"/>
    </source>
</evidence>
<evidence type="ECO:0000256" key="2">
    <source>
        <dbReference type="ARBA" id="ARBA00012925"/>
    </source>
</evidence>
<dbReference type="SUPFAM" id="SSF53056">
    <property type="entry name" value="beta-carbonic anhydrase, cab"/>
    <property type="match status" value="1"/>
</dbReference>
<dbReference type="InterPro" id="IPR015892">
    <property type="entry name" value="Carbonic_anhydrase_CS"/>
</dbReference>
<evidence type="ECO:0000256" key="6">
    <source>
        <dbReference type="PIRSR" id="PIRSR601765-1"/>
    </source>
</evidence>
<feature type="binding site" evidence="6">
    <location>
        <position position="143"/>
    </location>
    <ligand>
        <name>Zn(2+)</name>
        <dbReference type="ChEBI" id="CHEBI:29105"/>
    </ligand>
</feature>
<dbReference type="Proteomes" id="UP000364291">
    <property type="component" value="Unassembled WGS sequence"/>
</dbReference>
<gene>
    <name evidence="8" type="ORF">PAP18089_02698</name>
</gene>
<comment type="cofactor">
    <cofactor evidence="6">
        <name>Zn(2+)</name>
        <dbReference type="ChEBI" id="CHEBI:29105"/>
    </cofactor>
    <text evidence="6">Binds 1 zinc ion per subunit.</text>
</comment>
<evidence type="ECO:0000256" key="4">
    <source>
        <dbReference type="ARBA" id="ARBA00023239"/>
    </source>
</evidence>
<evidence type="ECO:0000313" key="9">
    <source>
        <dbReference type="Proteomes" id="UP000364291"/>
    </source>
</evidence>
<comment type="similarity">
    <text evidence="1 7">Belongs to the beta-class carbonic anhydrase family.</text>
</comment>
<dbReference type="GO" id="GO:0015976">
    <property type="term" value="P:carbon utilization"/>
    <property type="evidence" value="ECO:0007669"/>
    <property type="project" value="InterPro"/>
</dbReference>
<dbReference type="SMART" id="SM00947">
    <property type="entry name" value="Pro_CA"/>
    <property type="match status" value="1"/>
</dbReference>
<dbReference type="PROSITE" id="PS00705">
    <property type="entry name" value="PROK_CO2_ANHYDRASE_2"/>
    <property type="match status" value="1"/>
</dbReference>
<dbReference type="EMBL" id="CABPSX010000005">
    <property type="protein sequence ID" value="VVG71712.1"/>
    <property type="molecule type" value="Genomic_DNA"/>
</dbReference>
<dbReference type="PANTHER" id="PTHR11002:SF42">
    <property type="entry name" value="CARBONIC ANHYDRASE 1"/>
    <property type="match status" value="1"/>
</dbReference>
<feature type="binding site" evidence="6">
    <location>
        <position position="86"/>
    </location>
    <ligand>
        <name>Zn(2+)</name>
        <dbReference type="ChEBI" id="CHEBI:29105"/>
    </ligand>
</feature>
<proteinExistence type="inferred from homology"/>
<dbReference type="GO" id="GO:0008270">
    <property type="term" value="F:zinc ion binding"/>
    <property type="evidence" value="ECO:0007669"/>
    <property type="project" value="UniProtKB-UniRule"/>
</dbReference>
<accession>A0A5E5P5B7</accession>
<dbReference type="Gene3D" id="3.40.1050.10">
    <property type="entry name" value="Carbonic anhydrase"/>
    <property type="match status" value="1"/>
</dbReference>
<protein>
    <recommendedName>
        <fullName evidence="2 7">Carbonic anhydrase</fullName>
        <ecNumber evidence="2 7">4.2.1.1</ecNumber>
    </recommendedName>
    <alternativeName>
        <fullName evidence="7">Carbonate dehydratase</fullName>
    </alternativeName>
</protein>
<keyword evidence="3 6" id="KW-0862">Zinc</keyword>
<evidence type="ECO:0000313" key="8">
    <source>
        <dbReference type="EMBL" id="VVG71712.1"/>
    </source>
</evidence>
<feature type="binding site" evidence="6">
    <location>
        <position position="84"/>
    </location>
    <ligand>
        <name>Zn(2+)</name>
        <dbReference type="ChEBI" id="CHEBI:29105"/>
    </ligand>
</feature>
<dbReference type="CDD" id="cd00884">
    <property type="entry name" value="beta_CA_cladeB"/>
    <property type="match status" value="1"/>
</dbReference>
<feature type="binding site" evidence="6">
    <location>
        <position position="146"/>
    </location>
    <ligand>
        <name>Zn(2+)</name>
        <dbReference type="ChEBI" id="CHEBI:29105"/>
    </ligand>
</feature>
<evidence type="ECO:0000256" key="1">
    <source>
        <dbReference type="ARBA" id="ARBA00006217"/>
    </source>
</evidence>
<dbReference type="PROSITE" id="PS00704">
    <property type="entry name" value="PROK_CO2_ANHYDRASE_1"/>
    <property type="match status" value="1"/>
</dbReference>
<keyword evidence="4 7" id="KW-0456">Lyase</keyword>
<dbReference type="InterPro" id="IPR045066">
    <property type="entry name" value="Beta_CA_cladeB"/>
</dbReference>
<evidence type="ECO:0000256" key="3">
    <source>
        <dbReference type="ARBA" id="ARBA00022833"/>
    </source>
</evidence>
<comment type="catalytic activity">
    <reaction evidence="5 7">
        <text>hydrogencarbonate + H(+) = CO2 + H2O</text>
        <dbReference type="Rhea" id="RHEA:10748"/>
        <dbReference type="ChEBI" id="CHEBI:15377"/>
        <dbReference type="ChEBI" id="CHEBI:15378"/>
        <dbReference type="ChEBI" id="CHEBI:16526"/>
        <dbReference type="ChEBI" id="CHEBI:17544"/>
        <dbReference type="EC" id="4.2.1.1"/>
    </reaction>
</comment>
<dbReference type="EC" id="4.2.1.1" evidence="2 7"/>
<dbReference type="PANTHER" id="PTHR11002">
    <property type="entry name" value="CARBONIC ANHYDRASE"/>
    <property type="match status" value="1"/>
</dbReference>
<dbReference type="Pfam" id="PF00484">
    <property type="entry name" value="Pro_CA"/>
    <property type="match status" value="1"/>
</dbReference>
<dbReference type="InterPro" id="IPR036874">
    <property type="entry name" value="Carbonic_anhydrase_sf"/>
</dbReference>
<reference evidence="8 9" key="1">
    <citation type="submission" date="2019-08" db="EMBL/GenBank/DDBJ databases">
        <authorList>
            <person name="Peeters C."/>
        </authorList>
    </citation>
    <scope>NUCLEOTIDE SEQUENCE [LARGE SCALE GENOMIC DNA]</scope>
    <source>
        <strain evidence="8 9">LMG 18089</strain>
    </source>
</reference>
<sequence>MRGASVWCGLAQPGPRSVIMAVDRRLRSTCTNARACAGVLTQRIVMRDIIDGFLRFQREAYPQRVELFKRLATSQNPKALFVTCSDSRVVPELLTQREPGELFVIRNAGNIVPSYGPEPGGVSATVEYAVAVLGVRDIVICGHSDCGAMGAISRCTCLDHMPAVANWLRHADAAKVINAAHSFDSPRAKLDGLVRENVIAQLANLRTHPSVALALEQGRMNLHGWVYDIETGGIDALDGATRTFVSLAEAPSTVAVTSRNPDGR</sequence>